<keyword evidence="4" id="KW-1185">Reference proteome</keyword>
<dbReference type="InterPro" id="IPR041694">
    <property type="entry name" value="ADH_N_2"/>
</dbReference>
<evidence type="ECO:0000313" key="4">
    <source>
        <dbReference type="Proteomes" id="UP000005953"/>
    </source>
</evidence>
<evidence type="ECO:0000313" key="3">
    <source>
        <dbReference type="EMBL" id="EAR09888.1"/>
    </source>
</evidence>
<evidence type="ECO:0000256" key="1">
    <source>
        <dbReference type="ARBA" id="ARBA00023002"/>
    </source>
</evidence>
<name>A4BDE4_9GAMM</name>
<evidence type="ECO:0000259" key="2">
    <source>
        <dbReference type="SMART" id="SM00829"/>
    </source>
</evidence>
<dbReference type="Pfam" id="PF00107">
    <property type="entry name" value="ADH_zinc_N"/>
    <property type="match status" value="1"/>
</dbReference>
<gene>
    <name evidence="3" type="ORF">MED297_06049</name>
</gene>
<dbReference type="InterPro" id="IPR036291">
    <property type="entry name" value="NAD(P)-bd_dom_sf"/>
</dbReference>
<dbReference type="GO" id="GO:0016628">
    <property type="term" value="F:oxidoreductase activity, acting on the CH-CH group of donors, NAD or NADP as acceptor"/>
    <property type="evidence" value="ECO:0007669"/>
    <property type="project" value="InterPro"/>
</dbReference>
<dbReference type="FunFam" id="3.40.50.720:FF:000121">
    <property type="entry name" value="Prostaglandin reductase 2"/>
    <property type="match status" value="1"/>
</dbReference>
<dbReference type="PANTHER" id="PTHR43205:SF7">
    <property type="entry name" value="PROSTAGLANDIN REDUCTASE 1"/>
    <property type="match status" value="1"/>
</dbReference>
<sequence length="344" mass="37201">MRVWFIFPGENLMTQYTAIHLKARPGEAPLGPALFDVKRHGKPEVSDGTFLIKQTYMSLDPAMLGWMSPDRDSYVPPVELGEVMRSSGIGEVIESQHPDYAVGDVVMGMFGWTELALSNGQGVNKLDPTINPEMALSVFALPGLTATQGLYDIGQPKAGETLVVSGAAGSVGAIVGQLAKADGLTVIGVAGGAEKCQWLVDELGFDGAIDYKSDDLGAKLDELAPNGVDVYFENTGGPIQHEVFNRMNAHGRIAVCGMIADYTAREPSPGPNWMNIIKKRLLIQGFTMPDHLHKAPQLLEKLTPYVMNGQIKYRAHVLDGLESAMDGLNLFFTGENRGKLMVKL</sequence>
<feature type="domain" description="Enoyl reductase (ER)" evidence="2">
    <location>
        <begin position="59"/>
        <end position="342"/>
    </location>
</feature>
<dbReference type="SUPFAM" id="SSF50129">
    <property type="entry name" value="GroES-like"/>
    <property type="match status" value="1"/>
</dbReference>
<dbReference type="EMBL" id="AAOE01000007">
    <property type="protein sequence ID" value="EAR09888.1"/>
    <property type="molecule type" value="Genomic_DNA"/>
</dbReference>
<dbReference type="InterPro" id="IPR011032">
    <property type="entry name" value="GroES-like_sf"/>
</dbReference>
<keyword evidence="1" id="KW-0560">Oxidoreductase</keyword>
<dbReference type="SUPFAM" id="SSF51735">
    <property type="entry name" value="NAD(P)-binding Rossmann-fold domains"/>
    <property type="match status" value="1"/>
</dbReference>
<organism evidence="3 4">
    <name type="scientific">Reinekea blandensis MED297</name>
    <dbReference type="NCBI Taxonomy" id="314283"/>
    <lineage>
        <taxon>Bacteria</taxon>
        <taxon>Pseudomonadati</taxon>
        <taxon>Pseudomonadota</taxon>
        <taxon>Gammaproteobacteria</taxon>
        <taxon>Oceanospirillales</taxon>
        <taxon>Saccharospirillaceae</taxon>
        <taxon>Reinekea</taxon>
    </lineage>
</organism>
<dbReference type="InterPro" id="IPR013149">
    <property type="entry name" value="ADH-like_C"/>
</dbReference>
<accession>A4BDE4</accession>
<dbReference type="PANTHER" id="PTHR43205">
    <property type="entry name" value="PROSTAGLANDIN REDUCTASE"/>
    <property type="match status" value="1"/>
</dbReference>
<reference evidence="3 4" key="1">
    <citation type="submission" date="2006-02" db="EMBL/GenBank/DDBJ databases">
        <authorList>
            <person name="Pinhassi J."/>
            <person name="Pedros-Alio C."/>
            <person name="Ferriera S."/>
            <person name="Johnson J."/>
            <person name="Kravitz S."/>
            <person name="Halpern A."/>
            <person name="Remington K."/>
            <person name="Beeson K."/>
            <person name="Tran B."/>
            <person name="Rogers Y.-H."/>
            <person name="Friedman R."/>
            <person name="Venter J.C."/>
        </authorList>
    </citation>
    <scope>NUCLEOTIDE SEQUENCE [LARGE SCALE GENOMIC DNA]</scope>
    <source>
        <strain evidence="3 4">MED297</strain>
    </source>
</reference>
<dbReference type="AlphaFoldDB" id="A4BDE4"/>
<dbReference type="SMART" id="SM00829">
    <property type="entry name" value="PKS_ER"/>
    <property type="match status" value="1"/>
</dbReference>
<comment type="caution">
    <text evidence="3">The sequence shown here is derived from an EMBL/GenBank/DDBJ whole genome shotgun (WGS) entry which is preliminary data.</text>
</comment>
<dbReference type="Pfam" id="PF16884">
    <property type="entry name" value="ADH_N_2"/>
    <property type="match status" value="1"/>
</dbReference>
<protein>
    <submittedName>
        <fullName evidence="3">Predicted NADP-dependent oxidoreductase</fullName>
    </submittedName>
</protein>
<proteinExistence type="predicted"/>
<dbReference type="Gene3D" id="3.90.180.10">
    <property type="entry name" value="Medium-chain alcohol dehydrogenases, catalytic domain"/>
    <property type="match status" value="1"/>
</dbReference>
<dbReference type="Proteomes" id="UP000005953">
    <property type="component" value="Unassembled WGS sequence"/>
</dbReference>
<dbReference type="InterPro" id="IPR045010">
    <property type="entry name" value="MDR_fam"/>
</dbReference>
<dbReference type="Gene3D" id="3.40.50.720">
    <property type="entry name" value="NAD(P)-binding Rossmann-like Domain"/>
    <property type="match status" value="1"/>
</dbReference>
<dbReference type="HOGENOM" id="CLU_026673_29_2_6"/>
<dbReference type="CDD" id="cd05288">
    <property type="entry name" value="PGDH"/>
    <property type="match status" value="1"/>
</dbReference>
<dbReference type="STRING" id="314283.MED297_06049"/>
<dbReference type="InterPro" id="IPR020843">
    <property type="entry name" value="ER"/>
</dbReference>